<feature type="domain" description="Activator of Hsp90 ATPase homologue 1/2-like C-terminal" evidence="2">
    <location>
        <begin position="26"/>
        <end position="135"/>
    </location>
</feature>
<evidence type="ECO:0000256" key="1">
    <source>
        <dbReference type="ARBA" id="ARBA00006817"/>
    </source>
</evidence>
<sequence>MEDVKEVGLTKDVGYQFGKRKTFDLSLEDAWEYMFSNEGLRIWLGTLPGELELQQPFQTREGIVGKLRLMKPFSHIRMTWAKQEWDNTSTLQVRLIKAKFGTTICFHQEKLLDKAQRVEMKTYWDNVMEKIAQTLSKNKN</sequence>
<accession>A0ABW9RV99</accession>
<dbReference type="InterPro" id="IPR013538">
    <property type="entry name" value="ASHA1/2-like_C"/>
</dbReference>
<gene>
    <name evidence="3" type="ORF">E1163_23665</name>
</gene>
<dbReference type="RefSeq" id="WP_155175037.1">
    <property type="nucleotide sequence ID" value="NZ_BAAAFL010000068.1"/>
</dbReference>
<reference evidence="3 4" key="1">
    <citation type="submission" date="2019-02" db="EMBL/GenBank/DDBJ databases">
        <authorList>
            <person name="Goldberg S.R."/>
            <person name="Haltli B.A."/>
            <person name="Correa H."/>
            <person name="Russell K.G."/>
        </authorList>
    </citation>
    <scope>NUCLEOTIDE SEQUENCE [LARGE SCALE GENOMIC DNA]</scope>
    <source>
        <strain evidence="3 4">JCM 16186</strain>
    </source>
</reference>
<name>A0ABW9RV99_9BACT</name>
<keyword evidence="4" id="KW-1185">Reference proteome</keyword>
<comment type="similarity">
    <text evidence="1">Belongs to the AHA1 family.</text>
</comment>
<protein>
    <submittedName>
        <fullName evidence="3">ATPase</fullName>
    </submittedName>
</protein>
<dbReference type="InterPro" id="IPR023393">
    <property type="entry name" value="START-like_dom_sf"/>
</dbReference>
<evidence type="ECO:0000313" key="3">
    <source>
        <dbReference type="EMBL" id="MTI27976.1"/>
    </source>
</evidence>
<dbReference type="EMBL" id="SMLW01000649">
    <property type="protein sequence ID" value="MTI27976.1"/>
    <property type="molecule type" value="Genomic_DNA"/>
</dbReference>
<evidence type="ECO:0000313" key="4">
    <source>
        <dbReference type="Proteomes" id="UP000798808"/>
    </source>
</evidence>
<proteinExistence type="inferred from homology"/>
<organism evidence="3 4">
    <name type="scientific">Fulvivirga kasyanovii</name>
    <dbReference type="NCBI Taxonomy" id="396812"/>
    <lineage>
        <taxon>Bacteria</taxon>
        <taxon>Pseudomonadati</taxon>
        <taxon>Bacteroidota</taxon>
        <taxon>Cytophagia</taxon>
        <taxon>Cytophagales</taxon>
        <taxon>Fulvivirgaceae</taxon>
        <taxon>Fulvivirga</taxon>
    </lineage>
</organism>
<dbReference type="Proteomes" id="UP000798808">
    <property type="component" value="Unassembled WGS sequence"/>
</dbReference>
<evidence type="ECO:0000259" key="2">
    <source>
        <dbReference type="Pfam" id="PF08327"/>
    </source>
</evidence>
<dbReference type="Pfam" id="PF08327">
    <property type="entry name" value="AHSA1"/>
    <property type="match status" value="1"/>
</dbReference>
<comment type="caution">
    <text evidence="3">The sequence shown here is derived from an EMBL/GenBank/DDBJ whole genome shotgun (WGS) entry which is preliminary data.</text>
</comment>
<dbReference type="Gene3D" id="3.30.530.20">
    <property type="match status" value="1"/>
</dbReference>
<dbReference type="SUPFAM" id="SSF55961">
    <property type="entry name" value="Bet v1-like"/>
    <property type="match status" value="1"/>
</dbReference>